<dbReference type="Proteomes" id="UP000323917">
    <property type="component" value="Chromosome"/>
</dbReference>
<name>A0A5B9QBR8_9BACT</name>
<dbReference type="EMBL" id="CP042913">
    <property type="protein sequence ID" value="QEG36388.1"/>
    <property type="molecule type" value="Genomic_DNA"/>
</dbReference>
<proteinExistence type="predicted"/>
<evidence type="ECO:0000313" key="1">
    <source>
        <dbReference type="EMBL" id="QEG36388.1"/>
    </source>
</evidence>
<gene>
    <name evidence="1" type="ORF">Pr1d_37020</name>
</gene>
<reference evidence="1 2" key="1">
    <citation type="submission" date="2019-08" db="EMBL/GenBank/DDBJ databases">
        <title>Deep-cultivation of Planctomycetes and their phenomic and genomic characterization uncovers novel biology.</title>
        <authorList>
            <person name="Wiegand S."/>
            <person name="Jogler M."/>
            <person name="Boedeker C."/>
            <person name="Pinto D."/>
            <person name="Vollmers J."/>
            <person name="Rivas-Marin E."/>
            <person name="Kohn T."/>
            <person name="Peeters S.H."/>
            <person name="Heuer A."/>
            <person name="Rast P."/>
            <person name="Oberbeckmann S."/>
            <person name="Bunk B."/>
            <person name="Jeske O."/>
            <person name="Meyerdierks A."/>
            <person name="Storesund J.E."/>
            <person name="Kallscheuer N."/>
            <person name="Luecker S."/>
            <person name="Lage O.M."/>
            <person name="Pohl T."/>
            <person name="Merkel B.J."/>
            <person name="Hornburger P."/>
            <person name="Mueller R.-W."/>
            <person name="Bruemmer F."/>
            <person name="Labrenz M."/>
            <person name="Spormann A.M."/>
            <person name="Op den Camp H."/>
            <person name="Overmann J."/>
            <person name="Amann R."/>
            <person name="Jetten M.S.M."/>
            <person name="Mascher T."/>
            <person name="Medema M.H."/>
            <person name="Devos D.P."/>
            <person name="Kaster A.-K."/>
            <person name="Ovreas L."/>
            <person name="Rohde M."/>
            <person name="Galperin M.Y."/>
            <person name="Jogler C."/>
        </authorList>
    </citation>
    <scope>NUCLEOTIDE SEQUENCE [LARGE SCALE GENOMIC DNA]</scope>
    <source>
        <strain evidence="1 2">Pr1d</strain>
    </source>
</reference>
<dbReference type="KEGG" id="bgok:Pr1d_37020"/>
<organism evidence="1 2">
    <name type="scientific">Bythopirellula goksoeyrii</name>
    <dbReference type="NCBI Taxonomy" id="1400387"/>
    <lineage>
        <taxon>Bacteria</taxon>
        <taxon>Pseudomonadati</taxon>
        <taxon>Planctomycetota</taxon>
        <taxon>Planctomycetia</taxon>
        <taxon>Pirellulales</taxon>
        <taxon>Lacipirellulaceae</taxon>
        <taxon>Bythopirellula</taxon>
    </lineage>
</organism>
<evidence type="ECO:0000313" key="2">
    <source>
        <dbReference type="Proteomes" id="UP000323917"/>
    </source>
</evidence>
<dbReference type="AlphaFoldDB" id="A0A5B9QBR8"/>
<accession>A0A5B9QBR8</accession>
<sequence length="141" mass="16125">MIVCFSQDFHQGFNYQGSYGELLLGTESALRITSEQELFHYDKSKRAHKIPNEEIGDEIQIAGVSSLKDELTKAEEDRQGGGLRTFSYLIEMRIFVDCIRNNRQPACSGEIGHTRSLTRQGVPRHNMPMNFESLTRRLSSR</sequence>
<protein>
    <submittedName>
        <fullName evidence="1">Uncharacterized protein</fullName>
    </submittedName>
</protein>
<keyword evidence="2" id="KW-1185">Reference proteome</keyword>